<feature type="compositionally biased region" description="Polar residues" evidence="1">
    <location>
        <begin position="1"/>
        <end position="24"/>
    </location>
</feature>
<protein>
    <submittedName>
        <fullName evidence="2">Uncharacterized protein</fullName>
    </submittedName>
</protein>
<dbReference type="Proteomes" id="UP000784294">
    <property type="component" value="Unassembled WGS sequence"/>
</dbReference>
<evidence type="ECO:0000313" key="3">
    <source>
        <dbReference type="Proteomes" id="UP000784294"/>
    </source>
</evidence>
<feature type="compositionally biased region" description="Polar residues" evidence="1">
    <location>
        <begin position="43"/>
        <end position="56"/>
    </location>
</feature>
<name>A0A448WTT7_9PLAT</name>
<comment type="caution">
    <text evidence="2">The sequence shown here is derived from an EMBL/GenBank/DDBJ whole genome shotgun (WGS) entry which is preliminary data.</text>
</comment>
<reference evidence="2" key="1">
    <citation type="submission" date="2018-11" db="EMBL/GenBank/DDBJ databases">
        <authorList>
            <consortium name="Pathogen Informatics"/>
        </authorList>
    </citation>
    <scope>NUCLEOTIDE SEQUENCE</scope>
</reference>
<evidence type="ECO:0000313" key="2">
    <source>
        <dbReference type="EMBL" id="VEL20127.1"/>
    </source>
</evidence>
<proteinExistence type="predicted"/>
<evidence type="ECO:0000256" key="1">
    <source>
        <dbReference type="SAM" id="MobiDB-lite"/>
    </source>
</evidence>
<feature type="compositionally biased region" description="Acidic residues" evidence="1">
    <location>
        <begin position="84"/>
        <end position="97"/>
    </location>
</feature>
<sequence>MPTTYHQDSFGTKSEASLASSTDASPRRRNKHLKGDILKKTRQPGSTKPQVSGTTTLSIGSLGIEIGTLEGGAVRFEDERSNMDDGEEDEEEEDDERGSDGSSCCPLLSMQRPSGTDPISFIHIDLPLFPLSAFVPNAFHELPLPLV</sequence>
<dbReference type="EMBL" id="CAAALY010044848">
    <property type="protein sequence ID" value="VEL20127.1"/>
    <property type="molecule type" value="Genomic_DNA"/>
</dbReference>
<feature type="region of interest" description="Disordered" evidence="1">
    <location>
        <begin position="70"/>
        <end position="111"/>
    </location>
</feature>
<dbReference type="AlphaFoldDB" id="A0A448WTT7"/>
<keyword evidence="3" id="KW-1185">Reference proteome</keyword>
<gene>
    <name evidence="2" type="ORF">PXEA_LOCUS13567</name>
</gene>
<accession>A0A448WTT7</accession>
<organism evidence="2 3">
    <name type="scientific">Protopolystoma xenopodis</name>
    <dbReference type="NCBI Taxonomy" id="117903"/>
    <lineage>
        <taxon>Eukaryota</taxon>
        <taxon>Metazoa</taxon>
        <taxon>Spiralia</taxon>
        <taxon>Lophotrochozoa</taxon>
        <taxon>Platyhelminthes</taxon>
        <taxon>Monogenea</taxon>
        <taxon>Polyopisthocotylea</taxon>
        <taxon>Polystomatidea</taxon>
        <taxon>Polystomatidae</taxon>
        <taxon>Protopolystoma</taxon>
    </lineage>
</organism>
<feature type="region of interest" description="Disordered" evidence="1">
    <location>
        <begin position="1"/>
        <end position="56"/>
    </location>
</feature>